<reference evidence="2" key="1">
    <citation type="submission" date="2023-10" db="EMBL/GenBank/DDBJ databases">
        <title>Genome assembly of Pristionchus species.</title>
        <authorList>
            <person name="Yoshida K."/>
            <person name="Sommer R.J."/>
        </authorList>
    </citation>
    <scope>NUCLEOTIDE SEQUENCE</scope>
    <source>
        <strain evidence="2">RS5133</strain>
    </source>
</reference>
<evidence type="ECO:0000313" key="2">
    <source>
        <dbReference type="EMBL" id="GMT27012.1"/>
    </source>
</evidence>
<feature type="non-terminal residue" evidence="2">
    <location>
        <position position="107"/>
    </location>
</feature>
<dbReference type="EMBL" id="BTSY01000005">
    <property type="protein sequence ID" value="GMT27012.1"/>
    <property type="molecule type" value="Genomic_DNA"/>
</dbReference>
<evidence type="ECO:0000256" key="1">
    <source>
        <dbReference type="SAM" id="MobiDB-lite"/>
    </source>
</evidence>
<dbReference type="Proteomes" id="UP001432322">
    <property type="component" value="Unassembled WGS sequence"/>
</dbReference>
<name>A0AAV5WAG9_9BILA</name>
<keyword evidence="3" id="KW-1185">Reference proteome</keyword>
<organism evidence="2 3">
    <name type="scientific">Pristionchus fissidentatus</name>
    <dbReference type="NCBI Taxonomy" id="1538716"/>
    <lineage>
        <taxon>Eukaryota</taxon>
        <taxon>Metazoa</taxon>
        <taxon>Ecdysozoa</taxon>
        <taxon>Nematoda</taxon>
        <taxon>Chromadorea</taxon>
        <taxon>Rhabditida</taxon>
        <taxon>Rhabditina</taxon>
        <taxon>Diplogasteromorpha</taxon>
        <taxon>Diplogasteroidea</taxon>
        <taxon>Neodiplogasteridae</taxon>
        <taxon>Pristionchus</taxon>
    </lineage>
</organism>
<gene>
    <name evidence="2" type="ORF">PFISCL1PPCAC_18309</name>
</gene>
<dbReference type="AlphaFoldDB" id="A0AAV5WAG9"/>
<sequence length="107" mass="9859">QPSLVRTHLADASSDSVGREGGRGGGVSGPFLSLLSSGVRGTATPPPPLLIGTPVSAANRSFKFGREGLLPFSSVGSGGAGLGGAAGASTAGTGAGTGIAAAAAAAA</sequence>
<accession>A0AAV5WAG9</accession>
<protein>
    <submittedName>
        <fullName evidence="2">Uncharacterized protein</fullName>
    </submittedName>
</protein>
<feature type="region of interest" description="Disordered" evidence="1">
    <location>
        <begin position="1"/>
        <end position="29"/>
    </location>
</feature>
<feature type="non-terminal residue" evidence="2">
    <location>
        <position position="1"/>
    </location>
</feature>
<proteinExistence type="predicted"/>
<comment type="caution">
    <text evidence="2">The sequence shown here is derived from an EMBL/GenBank/DDBJ whole genome shotgun (WGS) entry which is preliminary data.</text>
</comment>
<evidence type="ECO:0000313" key="3">
    <source>
        <dbReference type="Proteomes" id="UP001432322"/>
    </source>
</evidence>